<protein>
    <recommendedName>
        <fullName evidence="4">NADH dehydrogenase [ubiquinone] 1 beta subcomplex subunit 11, mitochondrial</fullName>
    </recommendedName>
    <alternativeName>
        <fullName evidence="15">Complex I-ESSS</fullName>
    </alternativeName>
    <alternativeName>
        <fullName evidence="14">NADH-ubiquinone oxidoreductase ESSS subunit</fullName>
    </alternativeName>
</protein>
<proteinExistence type="inferred from homology"/>
<reference evidence="18 19" key="1">
    <citation type="submission" date="2023-09" db="EMBL/GenBank/DDBJ databases">
        <title>Nesidiocoris tenuis whole genome shotgun sequence.</title>
        <authorList>
            <person name="Shibata T."/>
            <person name="Shimoda M."/>
            <person name="Kobayashi T."/>
            <person name="Uehara T."/>
        </authorList>
    </citation>
    <scope>NUCLEOTIDE SEQUENCE [LARGE SCALE GENOMIC DNA]</scope>
    <source>
        <strain evidence="18 19">Japan</strain>
    </source>
</reference>
<evidence type="ECO:0000256" key="13">
    <source>
        <dbReference type="ARBA" id="ARBA00023136"/>
    </source>
</evidence>
<gene>
    <name evidence="18" type="ORF">NTJ_08646</name>
</gene>
<keyword evidence="8" id="KW-0999">Mitochondrion inner membrane</keyword>
<accession>A0ABN7AWV3</accession>
<organism evidence="18 19">
    <name type="scientific">Nesidiocoris tenuis</name>
    <dbReference type="NCBI Taxonomy" id="355587"/>
    <lineage>
        <taxon>Eukaryota</taxon>
        <taxon>Metazoa</taxon>
        <taxon>Ecdysozoa</taxon>
        <taxon>Arthropoda</taxon>
        <taxon>Hexapoda</taxon>
        <taxon>Insecta</taxon>
        <taxon>Pterygota</taxon>
        <taxon>Neoptera</taxon>
        <taxon>Paraneoptera</taxon>
        <taxon>Hemiptera</taxon>
        <taxon>Heteroptera</taxon>
        <taxon>Panheteroptera</taxon>
        <taxon>Cimicomorpha</taxon>
        <taxon>Miridae</taxon>
        <taxon>Dicyphina</taxon>
        <taxon>Nesidiocoris</taxon>
    </lineage>
</organism>
<keyword evidence="10" id="KW-0249">Electron transport</keyword>
<keyword evidence="9" id="KW-0809">Transit peptide</keyword>
<evidence type="ECO:0000256" key="14">
    <source>
        <dbReference type="ARBA" id="ARBA00030753"/>
    </source>
</evidence>
<evidence type="ECO:0000256" key="6">
    <source>
        <dbReference type="ARBA" id="ARBA00022660"/>
    </source>
</evidence>
<evidence type="ECO:0000256" key="4">
    <source>
        <dbReference type="ARBA" id="ARBA00018632"/>
    </source>
</evidence>
<evidence type="ECO:0000256" key="9">
    <source>
        <dbReference type="ARBA" id="ARBA00022946"/>
    </source>
</evidence>
<comment type="subunit">
    <text evidence="16">Complex I is composed of 45 different subunits. Interacts with BCAP31.</text>
</comment>
<dbReference type="PANTHER" id="PTHR13327:SF0">
    <property type="entry name" value="NADH DEHYDROGENASE [UBIQUINONE] 1 BETA SUBCOMPLEX SUBUNIT 11, MITOCHONDRIAL"/>
    <property type="match status" value="1"/>
</dbReference>
<dbReference type="Proteomes" id="UP001307889">
    <property type="component" value="Chromosome 6"/>
</dbReference>
<comment type="similarity">
    <text evidence="3">Belongs to the complex I NDUFB11 subunit family.</text>
</comment>
<dbReference type="InterPro" id="IPR019329">
    <property type="entry name" value="NADH_UbQ_OxRdtase_ESSS_su"/>
</dbReference>
<keyword evidence="5" id="KW-0813">Transport</keyword>
<sequence>MSALTRLCSLSGSVNLWRASALQLRRISTSKKQQETATINPTTAVDETKIKSDIFDPEKNWVSYGFNFHDKEEDRHMMHVVTFMGVTVCLVFGGVALAYRPDDLGRDWAQREAYLELRRREKLGLPPVDPNYIPLDQIWLPTDEELGDTEVVI</sequence>
<dbReference type="PANTHER" id="PTHR13327">
    <property type="entry name" value="NADH-UBIQUINONE OXIDOREDUCTASE ESSS SUBUNIT, MITOCHONDRIAL PRECURSOR"/>
    <property type="match status" value="1"/>
</dbReference>
<comment type="subcellular location">
    <subcellularLocation>
        <location evidence="2">Mitochondrion inner membrane</location>
        <topology evidence="2">Single-pass membrane protein</topology>
    </subcellularLocation>
</comment>
<keyword evidence="11 17" id="KW-1133">Transmembrane helix</keyword>
<keyword evidence="7 17" id="KW-0812">Transmembrane</keyword>
<dbReference type="Pfam" id="PF10183">
    <property type="entry name" value="ESSS"/>
    <property type="match status" value="1"/>
</dbReference>
<comment type="function">
    <text evidence="1">Accessory subunit of the mitochondrial membrane respiratory chain NADH dehydrogenase (Complex I), that is believed not to be involved in catalysis. Complex I functions in the transfer of electrons from NADH to the respiratory chain. The immediate electron acceptor for the enzyme is believed to be ubiquinone.</text>
</comment>
<evidence type="ECO:0000256" key="1">
    <source>
        <dbReference type="ARBA" id="ARBA00003195"/>
    </source>
</evidence>
<evidence type="ECO:0000313" key="18">
    <source>
        <dbReference type="EMBL" id="BES95837.1"/>
    </source>
</evidence>
<evidence type="ECO:0000256" key="11">
    <source>
        <dbReference type="ARBA" id="ARBA00022989"/>
    </source>
</evidence>
<evidence type="ECO:0000256" key="5">
    <source>
        <dbReference type="ARBA" id="ARBA00022448"/>
    </source>
</evidence>
<evidence type="ECO:0000256" key="12">
    <source>
        <dbReference type="ARBA" id="ARBA00023128"/>
    </source>
</evidence>
<evidence type="ECO:0000256" key="10">
    <source>
        <dbReference type="ARBA" id="ARBA00022982"/>
    </source>
</evidence>
<evidence type="ECO:0000256" key="15">
    <source>
        <dbReference type="ARBA" id="ARBA00031387"/>
    </source>
</evidence>
<evidence type="ECO:0000256" key="16">
    <source>
        <dbReference type="ARBA" id="ARBA00046528"/>
    </source>
</evidence>
<evidence type="ECO:0000256" key="7">
    <source>
        <dbReference type="ARBA" id="ARBA00022692"/>
    </source>
</evidence>
<evidence type="ECO:0000256" key="2">
    <source>
        <dbReference type="ARBA" id="ARBA00004434"/>
    </source>
</evidence>
<name>A0ABN7AWV3_9HEMI</name>
<keyword evidence="12" id="KW-0496">Mitochondrion</keyword>
<evidence type="ECO:0000256" key="3">
    <source>
        <dbReference type="ARBA" id="ARBA00008915"/>
    </source>
</evidence>
<feature type="transmembrane region" description="Helical" evidence="17">
    <location>
        <begin position="80"/>
        <end position="99"/>
    </location>
</feature>
<evidence type="ECO:0000256" key="8">
    <source>
        <dbReference type="ARBA" id="ARBA00022792"/>
    </source>
</evidence>
<keyword evidence="13 17" id="KW-0472">Membrane</keyword>
<keyword evidence="19" id="KW-1185">Reference proteome</keyword>
<evidence type="ECO:0000313" key="19">
    <source>
        <dbReference type="Proteomes" id="UP001307889"/>
    </source>
</evidence>
<evidence type="ECO:0000256" key="17">
    <source>
        <dbReference type="SAM" id="Phobius"/>
    </source>
</evidence>
<keyword evidence="6" id="KW-0679">Respiratory chain</keyword>
<dbReference type="EMBL" id="AP028914">
    <property type="protein sequence ID" value="BES95837.1"/>
    <property type="molecule type" value="Genomic_DNA"/>
</dbReference>